<organism evidence="2 3">
    <name type="scientific">Aspergillus udagawae</name>
    <dbReference type="NCBI Taxonomy" id="91492"/>
    <lineage>
        <taxon>Eukaryota</taxon>
        <taxon>Fungi</taxon>
        <taxon>Dikarya</taxon>
        <taxon>Ascomycota</taxon>
        <taxon>Pezizomycotina</taxon>
        <taxon>Eurotiomycetes</taxon>
        <taxon>Eurotiomycetidae</taxon>
        <taxon>Eurotiales</taxon>
        <taxon>Aspergillaceae</taxon>
        <taxon>Aspergillus</taxon>
        <taxon>Aspergillus subgen. Fumigati</taxon>
    </lineage>
</organism>
<gene>
    <name evidence="2" type="ORF">IFM46972_11590</name>
</gene>
<feature type="region of interest" description="Disordered" evidence="1">
    <location>
        <begin position="1"/>
        <end position="21"/>
    </location>
</feature>
<evidence type="ECO:0000313" key="3">
    <source>
        <dbReference type="Proteomes" id="UP000465221"/>
    </source>
</evidence>
<accession>A0A8H3SI35</accession>
<feature type="non-terminal residue" evidence="2">
    <location>
        <position position="1"/>
    </location>
</feature>
<evidence type="ECO:0000256" key="1">
    <source>
        <dbReference type="SAM" id="MobiDB-lite"/>
    </source>
</evidence>
<proteinExistence type="predicted"/>
<evidence type="ECO:0000313" key="2">
    <source>
        <dbReference type="EMBL" id="GFF61141.1"/>
    </source>
</evidence>
<sequence>DGEWAVAKQEREAAHQKRKEAKAAWEEAERAWAEADKRVKAVSAERRLFFEE</sequence>
<feature type="compositionally biased region" description="Basic and acidic residues" evidence="1">
    <location>
        <begin position="8"/>
        <end position="21"/>
    </location>
</feature>
<reference evidence="2 3" key="1">
    <citation type="submission" date="2020-01" db="EMBL/GenBank/DDBJ databases">
        <title>Draft genome sequence of Aspergillus udagawae IFM 46972.</title>
        <authorList>
            <person name="Takahashi H."/>
            <person name="Yaguchi T."/>
        </authorList>
    </citation>
    <scope>NUCLEOTIDE SEQUENCE [LARGE SCALE GENOMIC DNA]</scope>
    <source>
        <strain evidence="2 3">IFM 46972</strain>
    </source>
</reference>
<dbReference type="AlphaFoldDB" id="A0A8H3SI35"/>
<dbReference type="EMBL" id="BLKC01000431">
    <property type="protein sequence ID" value="GFF61141.1"/>
    <property type="molecule type" value="Genomic_DNA"/>
</dbReference>
<protein>
    <submittedName>
        <fullName evidence="2">Uncharacterized protein</fullName>
    </submittedName>
</protein>
<dbReference type="Proteomes" id="UP000465221">
    <property type="component" value="Unassembled WGS sequence"/>
</dbReference>
<comment type="caution">
    <text evidence="2">The sequence shown here is derived from an EMBL/GenBank/DDBJ whole genome shotgun (WGS) entry which is preliminary data.</text>
</comment>
<name>A0A8H3SI35_9EURO</name>